<keyword evidence="1" id="KW-0472">Membrane</keyword>
<dbReference type="KEGG" id="buy:D8S85_20640"/>
<evidence type="ECO:0000313" key="3">
    <source>
        <dbReference type="Proteomes" id="UP000270673"/>
    </source>
</evidence>
<feature type="transmembrane region" description="Helical" evidence="1">
    <location>
        <begin position="46"/>
        <end position="67"/>
    </location>
</feature>
<name>A0A3Q9ISP5_9BACT</name>
<reference evidence="2 3" key="1">
    <citation type="submission" date="2018-10" db="EMBL/GenBank/DDBJ databases">
        <title>Butyricimonas faecalis sp. nov., isolated from human faeces and emended description of the genus Butyricimonas.</title>
        <authorList>
            <person name="Le Roy T."/>
            <person name="Van der Smissen P."/>
            <person name="Paquot A."/>
            <person name="Delzenne N."/>
            <person name="Muccioli G."/>
            <person name="Collet J.-F."/>
            <person name="Cani P.D."/>
        </authorList>
    </citation>
    <scope>NUCLEOTIDE SEQUENCE [LARGE SCALE GENOMIC DNA]</scope>
    <source>
        <strain evidence="2 3">H184</strain>
    </source>
</reference>
<sequence length="76" mass="9391">MEIIWTKKAIESFKELRNPLLGKEYESSNLLKYEFRFFVINKQTKVFILFKVSLFISCWCLMFVRIFEEFMRCYLL</sequence>
<evidence type="ECO:0000313" key="2">
    <source>
        <dbReference type="EMBL" id="AZS31718.1"/>
    </source>
</evidence>
<accession>A0A3Q9ISP5</accession>
<organism evidence="2 3">
    <name type="scientific">Butyricimonas faecalis</name>
    <dbReference type="NCBI Taxonomy" id="2093856"/>
    <lineage>
        <taxon>Bacteria</taxon>
        <taxon>Pseudomonadati</taxon>
        <taxon>Bacteroidota</taxon>
        <taxon>Bacteroidia</taxon>
        <taxon>Bacteroidales</taxon>
        <taxon>Odoribacteraceae</taxon>
        <taxon>Butyricimonas</taxon>
    </lineage>
</organism>
<dbReference type="AlphaFoldDB" id="A0A3Q9ISP5"/>
<keyword evidence="1" id="KW-1133">Transmembrane helix</keyword>
<evidence type="ECO:0000256" key="1">
    <source>
        <dbReference type="SAM" id="Phobius"/>
    </source>
</evidence>
<proteinExistence type="predicted"/>
<protein>
    <submittedName>
        <fullName evidence="2">Uncharacterized protein</fullName>
    </submittedName>
</protein>
<dbReference type="Proteomes" id="UP000270673">
    <property type="component" value="Chromosome"/>
</dbReference>
<dbReference type="EMBL" id="CP032819">
    <property type="protein sequence ID" value="AZS31718.1"/>
    <property type="molecule type" value="Genomic_DNA"/>
</dbReference>
<keyword evidence="1" id="KW-0812">Transmembrane</keyword>
<gene>
    <name evidence="2" type="ORF">D8S85_20640</name>
</gene>
<keyword evidence="3" id="KW-1185">Reference proteome</keyword>